<evidence type="ECO:0000313" key="4">
    <source>
        <dbReference type="EMBL" id="APA11880.1"/>
    </source>
</evidence>
<reference evidence="5" key="1">
    <citation type="journal article" date="2017" name="Genome Biol. Evol.">
        <title>The complete genome sequence of the phytopathogenic fungus Sclerotinia sclerotiorum reveals insights into the genome architecture of broad host range pathogens.</title>
        <authorList>
            <person name="Derbyshire M."/>
            <person name="Denton-Giles M."/>
            <person name="Hegedus D."/>
            <person name="Seifbarghy S."/>
            <person name="Rollins J."/>
            <person name="van Kan J."/>
            <person name="Seidl M.F."/>
            <person name="Faino L."/>
            <person name="Mbengue M."/>
            <person name="Navaud O."/>
            <person name="Raffaele S."/>
            <person name="Hammond-Kosack K."/>
            <person name="Heard S."/>
            <person name="Oliver R."/>
        </authorList>
    </citation>
    <scope>NUCLEOTIDE SEQUENCE [LARGE SCALE GENOMIC DNA]</scope>
    <source>
        <strain evidence="5">ATCC 18683 / 1980 / Ss-1</strain>
    </source>
</reference>
<organism evidence="4 5">
    <name type="scientific">Sclerotinia sclerotiorum (strain ATCC 18683 / 1980 / Ss-1)</name>
    <name type="common">White mold</name>
    <name type="synonym">Whetzelinia sclerotiorum</name>
    <dbReference type="NCBI Taxonomy" id="665079"/>
    <lineage>
        <taxon>Eukaryota</taxon>
        <taxon>Fungi</taxon>
        <taxon>Dikarya</taxon>
        <taxon>Ascomycota</taxon>
        <taxon>Pezizomycotina</taxon>
        <taxon>Leotiomycetes</taxon>
        <taxon>Helotiales</taxon>
        <taxon>Sclerotiniaceae</taxon>
        <taxon>Sclerotinia</taxon>
    </lineage>
</organism>
<feature type="compositionally biased region" description="Basic and acidic residues" evidence="1">
    <location>
        <begin position="730"/>
        <end position="740"/>
    </location>
</feature>
<dbReference type="PANTHER" id="PTHR33112:SF16">
    <property type="entry name" value="HETEROKARYON INCOMPATIBILITY DOMAIN-CONTAINING PROTEIN"/>
    <property type="match status" value="1"/>
</dbReference>
<protein>
    <recommendedName>
        <fullName evidence="3">Heterokaryon incompatibility domain-containing protein</fullName>
    </recommendedName>
</protein>
<feature type="compositionally biased region" description="Basic and acidic residues" evidence="1">
    <location>
        <begin position="695"/>
        <end position="714"/>
    </location>
</feature>
<evidence type="ECO:0000313" key="5">
    <source>
        <dbReference type="Proteomes" id="UP000177798"/>
    </source>
</evidence>
<feature type="domain" description="Heterokaryon incompatibility" evidence="3">
    <location>
        <begin position="219"/>
        <end position="375"/>
    </location>
</feature>
<evidence type="ECO:0000256" key="2">
    <source>
        <dbReference type="SAM" id="SignalP"/>
    </source>
</evidence>
<dbReference type="InterPro" id="IPR010730">
    <property type="entry name" value="HET"/>
</dbReference>
<dbReference type="VEuPathDB" id="FungiDB:sscle_08g066500"/>
<proteinExistence type="predicted"/>
<feature type="region of interest" description="Disordered" evidence="1">
    <location>
        <begin position="695"/>
        <end position="744"/>
    </location>
</feature>
<dbReference type="EMBL" id="CP017821">
    <property type="protein sequence ID" value="APA11880.1"/>
    <property type="molecule type" value="Genomic_DNA"/>
</dbReference>
<dbReference type="OrthoDB" id="5362512at2759"/>
<dbReference type="PANTHER" id="PTHR33112">
    <property type="entry name" value="DOMAIN PROTEIN, PUTATIVE-RELATED"/>
    <property type="match status" value="1"/>
</dbReference>
<evidence type="ECO:0000259" key="3">
    <source>
        <dbReference type="Pfam" id="PF06985"/>
    </source>
</evidence>
<sequence length="791" mass="90233">MLCALCAVINVTDLIVLAKANWETRGHHHDAIPRRWDHHSKYDDLAAAAAAGCELCKVLVRALDENVLLDGSASKTYKAEMLEMEEDGSGMGLDVEIEGEGRRWAVFEESEGKIPFDRLSFYMRGSQGRERLIVNFSLQKRRGQVKSVDGIEIGHFVLDPNLGSETNFEIARDWIHACSSTHYECPVIEDRPLPTRVIHVGSDTNEPHLVKTHSMKGKYIALSHCWGGKISYRSQLNKKTSKAFNKRIELEKLPPNFRDAILITRKLGFQFLWIDCLCIMQDSTEDWEIESKHMGNVYRGATLTIAAAAASNSTDGILNKFEDYDLTGISISLKLSKNSPPDDHIDAVLRDNNREQLNRLLQNGPLADRGWTFQEEILSARTLYYGRMQIYWQCLHDHASADGLRSRAPIYQRAFRYEKIKDQIHEPQGVKRTDMIKSPYVFVNKDQTRSAVHHRTSKHIIMEYHKEMVVDYCSRHLSYSRDKFPAFSGIVTFVRDILHTNGYPDSRYVAGIWTSHFRQGLVWYYGDDIIPSTERAPSWSWATTNGAVVFHSSTFSQDAFHSTHIDPQLLSHDVVLMGQNPYGEIQHATLEILGSTMVARCIDRLSTKATNLACGFVHWDPRDTEEERRTNPLFICRIGSSAMFLFSPQDEKASLSKADTNMDEENEDRVDNTRYKIMFVATQKRQAHGLVLKEYEKNPDEEAKDGNEAGDKAGGKGKSNIEPQTGHKNVAKDGQKHESNRTQTKFAPSITKYRRVGYIRLYSKHTNVTKLCDAYKWADVKGWKREKFVLI</sequence>
<dbReference type="Pfam" id="PF06985">
    <property type="entry name" value="HET"/>
    <property type="match status" value="1"/>
</dbReference>
<dbReference type="Proteomes" id="UP000177798">
    <property type="component" value="Chromosome 8"/>
</dbReference>
<name>A0A1D9QA94_SCLS1</name>
<feature type="signal peptide" evidence="2">
    <location>
        <begin position="1"/>
        <end position="18"/>
    </location>
</feature>
<dbReference type="AlphaFoldDB" id="A0A1D9QA94"/>
<keyword evidence="2" id="KW-0732">Signal</keyword>
<accession>A0A1D9QA94</accession>
<evidence type="ECO:0000256" key="1">
    <source>
        <dbReference type="SAM" id="MobiDB-lite"/>
    </source>
</evidence>
<feature type="chain" id="PRO_5009445004" description="Heterokaryon incompatibility domain-containing protein" evidence="2">
    <location>
        <begin position="19"/>
        <end position="791"/>
    </location>
</feature>
<gene>
    <name evidence="4" type="ORF">sscle_08g066500</name>
</gene>